<name>A0A1I7YWL3_9BILA</name>
<dbReference type="Proteomes" id="UP000095287">
    <property type="component" value="Unplaced"/>
</dbReference>
<dbReference type="AlphaFoldDB" id="A0A1I7YWL3"/>
<reference evidence="2" key="1">
    <citation type="submission" date="2016-11" db="UniProtKB">
        <authorList>
            <consortium name="WormBaseParasite"/>
        </authorList>
    </citation>
    <scope>IDENTIFICATION</scope>
</reference>
<dbReference type="Gene3D" id="2.110.10.10">
    <property type="entry name" value="Hemopexin-like domain"/>
    <property type="match status" value="1"/>
</dbReference>
<dbReference type="WBParaSite" id="L893_g20434.t1">
    <property type="protein sequence ID" value="L893_g20434.t1"/>
    <property type="gene ID" value="L893_g20434"/>
</dbReference>
<protein>
    <submittedName>
        <fullName evidence="2">Hemopexin</fullName>
    </submittedName>
</protein>
<keyword evidence="1" id="KW-1185">Reference proteome</keyword>
<dbReference type="SUPFAM" id="SSF50923">
    <property type="entry name" value="Hemopexin-like domain"/>
    <property type="match status" value="1"/>
</dbReference>
<accession>A0A1I7YWL3</accession>
<sequence length="378" mass="43575">DQWFWTFRSGRLHTRPRLVSSYWPEITGNVDSVLSYDGFQYFFVGDDVYIYSDGRVLWGTRKLPVYGIPSKVEKIRVAFAWNNGEKTKFYLWADNTEYTYDPVLNTTETEPISWMLDRVTANLVVHGDNFIFTDRGVHQGNTTTFTYEEPISFSRLFHCDDIGILNPKPEAPSTTPTTKAPWTQKLVVLRDPEAMVRYHSDPPMFSESANPKWFRNHIVTEISHRLHGWIGSMYCHSGEAACVCDEKYNCNVILPPQTSGVSFNIHIVCAKGACLPSLEDHEKSTPVGGCAVNQQEVVNKLQVDYAISDVHTFQDAERIGLSLYLVHAITRFYRFRLSILRRRDILLQEEESKSFGAVVNVFFYVFLLENGRREFLHR</sequence>
<dbReference type="InterPro" id="IPR036375">
    <property type="entry name" value="Hemopexin-like_dom_sf"/>
</dbReference>
<evidence type="ECO:0000313" key="1">
    <source>
        <dbReference type="Proteomes" id="UP000095287"/>
    </source>
</evidence>
<organism evidence="1 2">
    <name type="scientific">Steinernema glaseri</name>
    <dbReference type="NCBI Taxonomy" id="37863"/>
    <lineage>
        <taxon>Eukaryota</taxon>
        <taxon>Metazoa</taxon>
        <taxon>Ecdysozoa</taxon>
        <taxon>Nematoda</taxon>
        <taxon>Chromadorea</taxon>
        <taxon>Rhabditida</taxon>
        <taxon>Tylenchina</taxon>
        <taxon>Panagrolaimomorpha</taxon>
        <taxon>Strongyloidoidea</taxon>
        <taxon>Steinernematidae</taxon>
        <taxon>Steinernema</taxon>
    </lineage>
</organism>
<evidence type="ECO:0000313" key="2">
    <source>
        <dbReference type="WBParaSite" id="L893_g20434.t1"/>
    </source>
</evidence>
<proteinExistence type="predicted"/>